<dbReference type="EC" id="3.1.-.-" evidence="7"/>
<dbReference type="PANTHER" id="PTHR46986:SF1">
    <property type="entry name" value="ENDORIBONUCLEASE YBEY, CHLOROPLASTIC"/>
    <property type="match status" value="1"/>
</dbReference>
<evidence type="ECO:0000256" key="1">
    <source>
        <dbReference type="ARBA" id="ARBA00010875"/>
    </source>
</evidence>
<dbReference type="InterPro" id="IPR023091">
    <property type="entry name" value="MetalPrtase_cat_dom_sf_prd"/>
</dbReference>
<keyword evidence="6 7" id="KW-0862">Zinc</keyword>
<dbReference type="HAMAP" id="MF_00009">
    <property type="entry name" value="Endoribonucl_YbeY"/>
    <property type="match status" value="1"/>
</dbReference>
<keyword evidence="2 7" id="KW-0540">Nuclease</keyword>
<dbReference type="PANTHER" id="PTHR46986">
    <property type="entry name" value="ENDORIBONUCLEASE YBEY, CHLOROPLASTIC"/>
    <property type="match status" value="1"/>
</dbReference>
<evidence type="ECO:0000313" key="8">
    <source>
        <dbReference type="EMBL" id="MCK7613326.1"/>
    </source>
</evidence>
<evidence type="ECO:0000256" key="4">
    <source>
        <dbReference type="ARBA" id="ARBA00022759"/>
    </source>
</evidence>
<keyword evidence="3 7" id="KW-0479">Metal-binding</keyword>
<keyword evidence="4 7" id="KW-0255">Endonuclease</keyword>
<dbReference type="NCBIfam" id="TIGR00043">
    <property type="entry name" value="rRNA maturation RNase YbeY"/>
    <property type="match status" value="1"/>
</dbReference>
<dbReference type="RefSeq" id="WP_248155079.1">
    <property type="nucleotide sequence ID" value="NZ_JALNMJ010000009.1"/>
</dbReference>
<comment type="cofactor">
    <cofactor evidence="7">
        <name>Zn(2+)</name>
        <dbReference type="ChEBI" id="CHEBI:29105"/>
    </cofactor>
    <text evidence="7">Binds 1 zinc ion.</text>
</comment>
<comment type="function">
    <text evidence="7">Single strand-specific metallo-endoribonuclease involved in late-stage 70S ribosome quality control and in maturation of the 3' terminus of the 16S rRNA.</text>
</comment>
<dbReference type="InterPro" id="IPR002036">
    <property type="entry name" value="YbeY"/>
</dbReference>
<proteinExistence type="inferred from homology"/>
<accession>A0ABT0GV64</accession>
<evidence type="ECO:0000313" key="9">
    <source>
        <dbReference type="Proteomes" id="UP001431221"/>
    </source>
</evidence>
<feature type="binding site" evidence="7">
    <location>
        <position position="128"/>
    </location>
    <ligand>
        <name>Zn(2+)</name>
        <dbReference type="ChEBI" id="CHEBI:29105"/>
        <note>catalytic</note>
    </ligand>
</feature>
<name>A0ABT0GV64_9HYPH</name>
<keyword evidence="7" id="KW-0690">Ribosome biogenesis</keyword>
<keyword evidence="5 7" id="KW-0378">Hydrolase</keyword>
<dbReference type="Proteomes" id="UP001431221">
    <property type="component" value="Unassembled WGS sequence"/>
</dbReference>
<sequence length="170" mass="18779">MPDILPDGFQIDLSIEAGDWDEAVLMILAERAIAAAFAAADLEVLDNTEVSLLFTDDASIRKLNAEWREKDKPTNVLSFPGSDPQGDVYGPLLGDIVFAQETVAREADEMGIEFSDHLSHLIVHGLLHLFDYDHQENDEAELMESLEKAILASIGIDDPYADRPLVADDR</sequence>
<dbReference type="Gene3D" id="3.40.390.30">
    <property type="entry name" value="Metalloproteases ('zincins'), catalytic domain"/>
    <property type="match status" value="1"/>
</dbReference>
<protein>
    <recommendedName>
        <fullName evidence="7">Endoribonuclease YbeY</fullName>
        <ecNumber evidence="7">3.1.-.-</ecNumber>
    </recommendedName>
</protein>
<evidence type="ECO:0000256" key="6">
    <source>
        <dbReference type="ARBA" id="ARBA00022833"/>
    </source>
</evidence>
<feature type="binding site" evidence="7">
    <location>
        <position position="124"/>
    </location>
    <ligand>
        <name>Zn(2+)</name>
        <dbReference type="ChEBI" id="CHEBI:29105"/>
        <note>catalytic</note>
    </ligand>
</feature>
<comment type="subcellular location">
    <subcellularLocation>
        <location evidence="7">Cytoplasm</location>
    </subcellularLocation>
</comment>
<feature type="binding site" evidence="7">
    <location>
        <position position="134"/>
    </location>
    <ligand>
        <name>Zn(2+)</name>
        <dbReference type="ChEBI" id="CHEBI:29105"/>
        <note>catalytic</note>
    </ligand>
</feature>
<dbReference type="Pfam" id="PF02130">
    <property type="entry name" value="YbeY"/>
    <property type="match status" value="1"/>
</dbReference>
<dbReference type="EMBL" id="JALNMJ010000009">
    <property type="protein sequence ID" value="MCK7613326.1"/>
    <property type="molecule type" value="Genomic_DNA"/>
</dbReference>
<evidence type="ECO:0000256" key="5">
    <source>
        <dbReference type="ARBA" id="ARBA00022801"/>
    </source>
</evidence>
<evidence type="ECO:0000256" key="7">
    <source>
        <dbReference type="HAMAP-Rule" id="MF_00009"/>
    </source>
</evidence>
<comment type="similarity">
    <text evidence="1 7">Belongs to the endoribonuclease YbeY family.</text>
</comment>
<evidence type="ECO:0000256" key="3">
    <source>
        <dbReference type="ARBA" id="ARBA00022723"/>
    </source>
</evidence>
<keyword evidence="7" id="KW-0698">rRNA processing</keyword>
<keyword evidence="9" id="KW-1185">Reference proteome</keyword>
<reference evidence="8" key="1">
    <citation type="submission" date="2022-04" db="EMBL/GenBank/DDBJ databases">
        <title>Roseibium sp. CAU 1639 isolated from mud.</title>
        <authorList>
            <person name="Kim W."/>
        </authorList>
    </citation>
    <scope>NUCLEOTIDE SEQUENCE</scope>
    <source>
        <strain evidence="8">CAU 1639</strain>
    </source>
</reference>
<evidence type="ECO:0000256" key="2">
    <source>
        <dbReference type="ARBA" id="ARBA00022722"/>
    </source>
</evidence>
<keyword evidence="7" id="KW-0963">Cytoplasm</keyword>
<gene>
    <name evidence="7 8" type="primary">ybeY</name>
    <name evidence="8" type="ORF">M0H32_14215</name>
</gene>
<comment type="caution">
    <text evidence="8">The sequence shown here is derived from an EMBL/GenBank/DDBJ whole genome shotgun (WGS) entry which is preliminary data.</text>
</comment>
<dbReference type="SUPFAM" id="SSF55486">
    <property type="entry name" value="Metalloproteases ('zincins'), catalytic domain"/>
    <property type="match status" value="1"/>
</dbReference>
<organism evidence="8 9">
    <name type="scientific">Roseibium sediminicola</name>
    <dbReference type="NCBI Taxonomy" id="2933272"/>
    <lineage>
        <taxon>Bacteria</taxon>
        <taxon>Pseudomonadati</taxon>
        <taxon>Pseudomonadota</taxon>
        <taxon>Alphaproteobacteria</taxon>
        <taxon>Hyphomicrobiales</taxon>
        <taxon>Stappiaceae</taxon>
        <taxon>Roseibium</taxon>
    </lineage>
</organism>